<reference evidence="16 17" key="1">
    <citation type="submission" date="2019-03" db="EMBL/GenBank/DDBJ databases">
        <title>Genomic Encyclopedia of Archaeal and Bacterial Type Strains, Phase II (KMG-II): from individual species to whole genera.</title>
        <authorList>
            <person name="Goeker M."/>
        </authorList>
    </citation>
    <scope>NUCLEOTIDE SEQUENCE [LARGE SCALE GENOMIC DNA]</scope>
    <source>
        <strain evidence="16 17">DSM 15388</strain>
    </source>
</reference>
<dbReference type="GO" id="GO:0008777">
    <property type="term" value="F:acetylornithine deacetylase activity"/>
    <property type="evidence" value="ECO:0007669"/>
    <property type="project" value="TreeGrafter"/>
</dbReference>
<evidence type="ECO:0000256" key="8">
    <source>
        <dbReference type="ARBA" id="ARBA00022571"/>
    </source>
</evidence>
<evidence type="ECO:0000313" key="17">
    <source>
        <dbReference type="Proteomes" id="UP000295793"/>
    </source>
</evidence>
<dbReference type="PANTHER" id="PTHR43808:SF31">
    <property type="entry name" value="N-ACETYL-L-CITRULLINE DEACETYLASE"/>
    <property type="match status" value="1"/>
</dbReference>
<comment type="cofactor">
    <cofactor evidence="2">
        <name>Zn(2+)</name>
        <dbReference type="ChEBI" id="CHEBI:29105"/>
    </cofactor>
</comment>
<feature type="domain" description="Peptidase M20 dimerisation" evidence="15">
    <location>
        <begin position="170"/>
        <end position="280"/>
    </location>
</feature>
<evidence type="ECO:0000256" key="1">
    <source>
        <dbReference type="ARBA" id="ARBA00001941"/>
    </source>
</evidence>
<evidence type="ECO:0000256" key="2">
    <source>
        <dbReference type="ARBA" id="ARBA00001947"/>
    </source>
</evidence>
<gene>
    <name evidence="16" type="ORF">BCF53_11580</name>
</gene>
<dbReference type="UniPathway" id="UPA00034">
    <property type="reaction ID" value="UER00021"/>
</dbReference>
<evidence type="ECO:0000256" key="10">
    <source>
        <dbReference type="ARBA" id="ARBA00022723"/>
    </source>
</evidence>
<dbReference type="Pfam" id="PF01546">
    <property type="entry name" value="Peptidase_M20"/>
    <property type="match status" value="1"/>
</dbReference>
<comment type="catalytic activity">
    <reaction evidence="14">
        <text>N-succinyl-(2S,6S)-2,6-diaminopimelate + H2O = (2S,6S)-2,6-diaminopimelate + succinate</text>
        <dbReference type="Rhea" id="RHEA:22608"/>
        <dbReference type="ChEBI" id="CHEBI:15377"/>
        <dbReference type="ChEBI" id="CHEBI:30031"/>
        <dbReference type="ChEBI" id="CHEBI:57609"/>
        <dbReference type="ChEBI" id="CHEBI:58087"/>
        <dbReference type="EC" id="3.5.1.18"/>
    </reaction>
</comment>
<dbReference type="PROSITE" id="PS00759">
    <property type="entry name" value="ARGE_DAPE_CPG2_2"/>
    <property type="match status" value="1"/>
</dbReference>
<evidence type="ECO:0000256" key="3">
    <source>
        <dbReference type="ARBA" id="ARBA00005130"/>
    </source>
</evidence>
<sequence>MNSIKLLEKLVSFDTVSSKSNLELVSWVTELLGKHGIEYRLTTNDEGTKQNIFASVGPRVSGGVILSGHTDVVPVVGQEWKSDPFTLTERDGRLYGRGTCDMKGFIASALAALIKASAQPLSKPLYLALSYDEEIGCLGVPRLIDDIADIIPRPRAVIIGEPTEMQPITQHKGSFRSKICLTGKAGHSSQPSLGVSAIHYAGKVLQGLSEYADELKASPYKDSALNPNYTVINTGLISGGTAPNVFAQNCEMTLATRFMPTETVGTHKLKFERIVSDVEKRMQNHAPECSAQVVIENNIPAFKPEENSEAVKICELLVGPRPSGAVGFGTEAGHFQEAGFSTVVFGPGSINQAHQANEFIEIEQMNAIDECLAKLIDLQM</sequence>
<dbReference type="NCBIfam" id="TIGR01910">
    <property type="entry name" value="DapE-ArgE"/>
    <property type="match status" value="1"/>
</dbReference>
<dbReference type="InterPro" id="IPR050072">
    <property type="entry name" value="Peptidase_M20A"/>
</dbReference>
<keyword evidence="10" id="KW-0479">Metal-binding</keyword>
<keyword evidence="13" id="KW-0170">Cobalt</keyword>
<dbReference type="EC" id="3.5.1.18" evidence="5"/>
<dbReference type="NCBIfam" id="TIGR01892">
    <property type="entry name" value="AcOrn-deacetyl"/>
    <property type="match status" value="1"/>
</dbReference>
<comment type="caution">
    <text evidence="16">The sequence shown here is derived from an EMBL/GenBank/DDBJ whole genome shotgun (WGS) entry which is preliminary data.</text>
</comment>
<evidence type="ECO:0000256" key="4">
    <source>
        <dbReference type="ARBA" id="ARBA00005691"/>
    </source>
</evidence>
<dbReference type="InterPro" id="IPR002933">
    <property type="entry name" value="Peptidase_M20"/>
</dbReference>
<keyword evidence="9" id="KW-0028">Amino-acid biosynthesis</keyword>
<dbReference type="Proteomes" id="UP000295793">
    <property type="component" value="Unassembled WGS sequence"/>
</dbReference>
<keyword evidence="7" id="KW-0963">Cytoplasm</keyword>
<evidence type="ECO:0000256" key="9">
    <source>
        <dbReference type="ARBA" id="ARBA00022605"/>
    </source>
</evidence>
<dbReference type="Pfam" id="PF07687">
    <property type="entry name" value="M20_dimer"/>
    <property type="match status" value="1"/>
</dbReference>
<dbReference type="RefSeq" id="WP_132702884.1">
    <property type="nucleotide sequence ID" value="NZ_SLZR01000015.1"/>
</dbReference>
<dbReference type="InterPro" id="IPR010182">
    <property type="entry name" value="ArgE/DapE"/>
</dbReference>
<evidence type="ECO:0000256" key="11">
    <source>
        <dbReference type="ARBA" id="ARBA00022801"/>
    </source>
</evidence>
<evidence type="ECO:0000256" key="14">
    <source>
        <dbReference type="ARBA" id="ARBA00051301"/>
    </source>
</evidence>
<dbReference type="EMBL" id="SLZR01000015">
    <property type="protein sequence ID" value="TCS38806.1"/>
    <property type="molecule type" value="Genomic_DNA"/>
</dbReference>
<comment type="cofactor">
    <cofactor evidence="1">
        <name>Co(2+)</name>
        <dbReference type="ChEBI" id="CHEBI:48828"/>
    </cofactor>
</comment>
<protein>
    <recommendedName>
        <fullName evidence="6">Probable succinyl-diaminopimelate desuccinylase</fullName>
        <ecNumber evidence="5">3.5.1.18</ecNumber>
    </recommendedName>
</protein>
<evidence type="ECO:0000256" key="5">
    <source>
        <dbReference type="ARBA" id="ARBA00011921"/>
    </source>
</evidence>
<evidence type="ECO:0000256" key="7">
    <source>
        <dbReference type="ARBA" id="ARBA00022490"/>
    </source>
</evidence>
<dbReference type="SUPFAM" id="SSF53187">
    <property type="entry name" value="Zn-dependent exopeptidases"/>
    <property type="match status" value="1"/>
</dbReference>
<organism evidence="16 17">
    <name type="scientific">Reinekea marinisedimentorum</name>
    <dbReference type="NCBI Taxonomy" id="230495"/>
    <lineage>
        <taxon>Bacteria</taxon>
        <taxon>Pseudomonadati</taxon>
        <taxon>Pseudomonadota</taxon>
        <taxon>Gammaproteobacteria</taxon>
        <taxon>Oceanospirillales</taxon>
        <taxon>Saccharospirillaceae</taxon>
        <taxon>Reinekea</taxon>
    </lineage>
</organism>
<keyword evidence="11" id="KW-0378">Hydrolase</keyword>
<dbReference type="CDD" id="cd03894">
    <property type="entry name" value="M20_ArgE"/>
    <property type="match status" value="1"/>
</dbReference>
<dbReference type="OrthoDB" id="3665926at2"/>
<comment type="pathway">
    <text evidence="3">Amino-acid biosynthesis; L-lysine biosynthesis via DAP pathway; LL-2,6-diaminopimelate from (S)-tetrahydrodipicolinate (succinylase route): step 3/3.</text>
</comment>
<dbReference type="GO" id="GO:0046872">
    <property type="term" value="F:metal ion binding"/>
    <property type="evidence" value="ECO:0007669"/>
    <property type="project" value="UniProtKB-KW"/>
</dbReference>
<dbReference type="GO" id="GO:0006526">
    <property type="term" value="P:L-arginine biosynthetic process"/>
    <property type="evidence" value="ECO:0007669"/>
    <property type="project" value="UniProtKB-KW"/>
</dbReference>
<dbReference type="SUPFAM" id="SSF55031">
    <property type="entry name" value="Bacterial exopeptidase dimerisation domain"/>
    <property type="match status" value="1"/>
</dbReference>
<dbReference type="GO" id="GO:0009089">
    <property type="term" value="P:lysine biosynthetic process via diaminopimelate"/>
    <property type="evidence" value="ECO:0007669"/>
    <property type="project" value="UniProtKB-UniPathway"/>
</dbReference>
<dbReference type="PANTHER" id="PTHR43808">
    <property type="entry name" value="ACETYLORNITHINE DEACETYLASE"/>
    <property type="match status" value="1"/>
</dbReference>
<dbReference type="NCBIfam" id="NF005710">
    <property type="entry name" value="PRK07522.1"/>
    <property type="match status" value="1"/>
</dbReference>
<accession>A0A4R3HZJ2</accession>
<evidence type="ECO:0000259" key="15">
    <source>
        <dbReference type="Pfam" id="PF07687"/>
    </source>
</evidence>
<dbReference type="InterPro" id="IPR010169">
    <property type="entry name" value="AcOrn-deacetyl"/>
</dbReference>
<name>A0A4R3HZJ2_9GAMM</name>
<keyword evidence="12" id="KW-0862">Zinc</keyword>
<proteinExistence type="inferred from homology"/>
<dbReference type="GO" id="GO:0009014">
    <property type="term" value="F:succinyl-diaminopimelate desuccinylase activity"/>
    <property type="evidence" value="ECO:0007669"/>
    <property type="project" value="UniProtKB-EC"/>
</dbReference>
<dbReference type="AlphaFoldDB" id="A0A4R3HZJ2"/>
<evidence type="ECO:0000256" key="6">
    <source>
        <dbReference type="ARBA" id="ARBA00016853"/>
    </source>
</evidence>
<dbReference type="InterPro" id="IPR036264">
    <property type="entry name" value="Bact_exopeptidase_dim_dom"/>
</dbReference>
<dbReference type="InterPro" id="IPR011650">
    <property type="entry name" value="Peptidase_M20_dimer"/>
</dbReference>
<evidence type="ECO:0000313" key="16">
    <source>
        <dbReference type="EMBL" id="TCS38806.1"/>
    </source>
</evidence>
<comment type="similarity">
    <text evidence="4">Belongs to the peptidase M20A family. ArgE subfamily.</text>
</comment>
<evidence type="ECO:0000256" key="13">
    <source>
        <dbReference type="ARBA" id="ARBA00023285"/>
    </source>
</evidence>
<keyword evidence="17" id="KW-1185">Reference proteome</keyword>
<dbReference type="InterPro" id="IPR001261">
    <property type="entry name" value="ArgE/DapE_CS"/>
</dbReference>
<evidence type="ECO:0000256" key="12">
    <source>
        <dbReference type="ARBA" id="ARBA00022833"/>
    </source>
</evidence>
<dbReference type="Gene3D" id="3.30.70.360">
    <property type="match status" value="1"/>
</dbReference>
<dbReference type="Gene3D" id="3.40.630.10">
    <property type="entry name" value="Zn peptidases"/>
    <property type="match status" value="1"/>
</dbReference>
<keyword evidence="8" id="KW-0055">Arginine biosynthesis</keyword>